<organism evidence="1 2">
    <name type="scientific">Trinickia symbiotica</name>
    <dbReference type="NCBI Taxonomy" id="863227"/>
    <lineage>
        <taxon>Bacteria</taxon>
        <taxon>Pseudomonadati</taxon>
        <taxon>Pseudomonadota</taxon>
        <taxon>Betaproteobacteria</taxon>
        <taxon>Burkholderiales</taxon>
        <taxon>Burkholderiaceae</taxon>
        <taxon>Trinickia</taxon>
    </lineage>
</organism>
<evidence type="ECO:0000313" key="2">
    <source>
        <dbReference type="Proteomes" id="UP000235777"/>
    </source>
</evidence>
<dbReference type="Proteomes" id="UP000235777">
    <property type="component" value="Unassembled WGS sequence"/>
</dbReference>
<gene>
    <name evidence="1" type="ORF">C0Z20_22570</name>
</gene>
<protein>
    <submittedName>
        <fullName evidence="1">Uncharacterized protein</fullName>
    </submittedName>
</protein>
<accession>A0A2N7WYT3</accession>
<keyword evidence="2" id="KW-1185">Reference proteome</keyword>
<evidence type="ECO:0000313" key="1">
    <source>
        <dbReference type="EMBL" id="PMS34482.1"/>
    </source>
</evidence>
<dbReference type="AlphaFoldDB" id="A0A2N7WYT3"/>
<proteinExistence type="predicted"/>
<comment type="caution">
    <text evidence="1">The sequence shown here is derived from an EMBL/GenBank/DDBJ whole genome shotgun (WGS) entry which is preliminary data.</text>
</comment>
<name>A0A2N7WYT3_9BURK</name>
<dbReference type="EMBL" id="PNYC01000016">
    <property type="protein sequence ID" value="PMS34482.1"/>
    <property type="molecule type" value="Genomic_DNA"/>
</dbReference>
<reference evidence="1 2" key="1">
    <citation type="submission" date="2018-01" db="EMBL/GenBank/DDBJ databases">
        <title>Whole genome analyses suggest that Burkholderia sensu lato contains two further novel genera in the rhizoxinica-symbiotica group Mycetohabitans gen. nov., and Trinickia gen. nov.: implications for the evolution of diazotrophy and nodulation in the Burkholderiaceae.</title>
        <authorList>
            <person name="Estrada-de los Santos P."/>
            <person name="Palmer M."/>
            <person name="Chavez-Ramirez B."/>
            <person name="Beukes C."/>
            <person name="Steenkamp E.T."/>
            <person name="Hirsch A.M."/>
            <person name="Manyaka P."/>
            <person name="Maluk M."/>
            <person name="Lafos M."/>
            <person name="Crook M."/>
            <person name="Gross E."/>
            <person name="Simon M.F."/>
            <person name="Bueno dos Reis Junior F."/>
            <person name="Poole P.S."/>
            <person name="Venter S.N."/>
            <person name="James E.K."/>
        </authorList>
    </citation>
    <scope>NUCLEOTIDE SEQUENCE [LARGE SCALE GENOMIC DNA]</scope>
    <source>
        <strain evidence="1 2">JPY 581</strain>
    </source>
</reference>
<sequence>MRRAGAHASNARATEIAPLRSRGLHWRSPDACRHLPCLAGVVALKAFAARSGSHHICKE</sequence>